<reference evidence="5 6" key="1">
    <citation type="submission" date="2019-01" db="EMBL/GenBank/DDBJ databases">
        <authorList>
            <person name="Chen W.-M."/>
        </authorList>
    </citation>
    <scope>NUCLEOTIDE SEQUENCE [LARGE SCALE GENOMIC DNA]</scope>
    <source>
        <strain evidence="5 6">CCP-6</strain>
    </source>
</reference>
<dbReference type="CDD" id="cd04301">
    <property type="entry name" value="NAT_SF"/>
    <property type="match status" value="1"/>
</dbReference>
<keyword evidence="3" id="KW-0012">Acyltransferase</keyword>
<protein>
    <submittedName>
        <fullName evidence="5">GNAT family N-acetyltransferase</fullName>
    </submittedName>
</protein>
<dbReference type="FunFam" id="3.40.630.30:FF:000064">
    <property type="entry name" value="GNAT family acetyltransferase"/>
    <property type="match status" value="1"/>
</dbReference>
<dbReference type="InterPro" id="IPR016181">
    <property type="entry name" value="Acyl_CoA_acyltransferase"/>
</dbReference>
<sequence length="171" mass="18275">MDGRVQARRRRPAEPDAVTIRQAGASDAGAVHALIRALAVYEKLEDKFQAGVADIAALLDSGACSALLVEHGTEAVGLALYYPTVLTFAGKRGLWLEDLFVQPDHRGKGHGLALLKALARITVEGGYGALEWNVLDWNTPSIDFYGQIGAEPQHGWTDQRLTGDALSALAA</sequence>
<dbReference type="Gene3D" id="3.40.630.30">
    <property type="match status" value="1"/>
</dbReference>
<dbReference type="SUPFAM" id="SSF55729">
    <property type="entry name" value="Acyl-CoA N-acyltransferases (Nat)"/>
    <property type="match status" value="1"/>
</dbReference>
<dbReference type="Pfam" id="PF00583">
    <property type="entry name" value="Acetyltransf_1"/>
    <property type="match status" value="1"/>
</dbReference>
<dbReference type="OrthoDB" id="9805924at2"/>
<dbReference type="Proteomes" id="UP000282957">
    <property type="component" value="Unassembled WGS sequence"/>
</dbReference>
<organism evidence="5 6">
    <name type="scientific">Rhodovarius crocodyli</name>
    <dbReference type="NCBI Taxonomy" id="1979269"/>
    <lineage>
        <taxon>Bacteria</taxon>
        <taxon>Pseudomonadati</taxon>
        <taxon>Pseudomonadota</taxon>
        <taxon>Alphaproteobacteria</taxon>
        <taxon>Acetobacterales</taxon>
        <taxon>Roseomonadaceae</taxon>
        <taxon>Rhodovarius</taxon>
    </lineage>
</organism>
<keyword evidence="6" id="KW-1185">Reference proteome</keyword>
<comment type="caution">
    <text evidence="5">The sequence shown here is derived from an EMBL/GenBank/DDBJ whole genome shotgun (WGS) entry which is preliminary data.</text>
</comment>
<evidence type="ECO:0000256" key="2">
    <source>
        <dbReference type="ARBA" id="ARBA00022679"/>
    </source>
</evidence>
<dbReference type="PANTHER" id="PTHR10545">
    <property type="entry name" value="DIAMINE N-ACETYLTRANSFERASE"/>
    <property type="match status" value="1"/>
</dbReference>
<evidence type="ECO:0000256" key="3">
    <source>
        <dbReference type="ARBA" id="ARBA00023315"/>
    </source>
</evidence>
<comment type="similarity">
    <text evidence="1">Belongs to the acetyltransferase family.</text>
</comment>
<proteinExistence type="inferred from homology"/>
<dbReference type="AlphaFoldDB" id="A0A437MN29"/>
<gene>
    <name evidence="5" type="ORF">EOD42_02690</name>
</gene>
<feature type="domain" description="N-acetyltransferase" evidence="4">
    <location>
        <begin position="18"/>
        <end position="171"/>
    </location>
</feature>
<dbReference type="InterPro" id="IPR051016">
    <property type="entry name" value="Diverse_Substrate_AcTransf"/>
</dbReference>
<evidence type="ECO:0000259" key="4">
    <source>
        <dbReference type="PROSITE" id="PS51186"/>
    </source>
</evidence>
<dbReference type="InterPro" id="IPR000182">
    <property type="entry name" value="GNAT_dom"/>
</dbReference>
<evidence type="ECO:0000313" key="5">
    <source>
        <dbReference type="EMBL" id="RVT99032.1"/>
    </source>
</evidence>
<name>A0A437MN29_9PROT</name>
<dbReference type="EMBL" id="SACL01000001">
    <property type="protein sequence ID" value="RVT99032.1"/>
    <property type="molecule type" value="Genomic_DNA"/>
</dbReference>
<evidence type="ECO:0000313" key="6">
    <source>
        <dbReference type="Proteomes" id="UP000282957"/>
    </source>
</evidence>
<dbReference type="PROSITE" id="PS51186">
    <property type="entry name" value="GNAT"/>
    <property type="match status" value="1"/>
</dbReference>
<keyword evidence="2 5" id="KW-0808">Transferase</keyword>
<accession>A0A437MN29</accession>
<dbReference type="GO" id="GO:0008080">
    <property type="term" value="F:N-acetyltransferase activity"/>
    <property type="evidence" value="ECO:0007669"/>
    <property type="project" value="TreeGrafter"/>
</dbReference>
<dbReference type="PANTHER" id="PTHR10545:SF29">
    <property type="entry name" value="GH14572P-RELATED"/>
    <property type="match status" value="1"/>
</dbReference>
<evidence type="ECO:0000256" key="1">
    <source>
        <dbReference type="ARBA" id="ARBA00008694"/>
    </source>
</evidence>